<reference evidence="1" key="1">
    <citation type="journal article" date="2021" name="Proc. Natl. Acad. Sci. U.S.A.">
        <title>A Catalog of Tens of Thousands of Viruses from Human Metagenomes Reveals Hidden Associations with Chronic Diseases.</title>
        <authorList>
            <person name="Tisza M.J."/>
            <person name="Buck C.B."/>
        </authorList>
    </citation>
    <scope>NUCLEOTIDE SEQUENCE</scope>
    <source>
        <strain evidence="1">CtJhT5</strain>
    </source>
</reference>
<dbReference type="EMBL" id="BK015771">
    <property type="protein sequence ID" value="DAE24272.1"/>
    <property type="molecule type" value="Genomic_DNA"/>
</dbReference>
<accession>A0A8S5QYV1</accession>
<organism evidence="1">
    <name type="scientific">Siphoviridae sp. ctJhT5</name>
    <dbReference type="NCBI Taxonomy" id="2826242"/>
    <lineage>
        <taxon>Viruses</taxon>
        <taxon>Duplodnaviria</taxon>
        <taxon>Heunggongvirae</taxon>
        <taxon>Uroviricota</taxon>
        <taxon>Caudoviricetes</taxon>
    </lineage>
</organism>
<protein>
    <submittedName>
        <fullName evidence="1">Uncharacterized protein</fullName>
    </submittedName>
</protein>
<sequence>MDFVDASSSIREFLKAAFFDGFESFRIWKIEATAPLPCLLIKTIGKNTIQLLVRSESDIEALEKCTDVGNYLKRNFSDIEGVNVFDVDFQMSPVPNVDDVSKKDEAWCYMYINYFEN</sequence>
<proteinExistence type="predicted"/>
<name>A0A8S5QYV1_9CAUD</name>
<evidence type="ECO:0000313" key="1">
    <source>
        <dbReference type="EMBL" id="DAE24272.1"/>
    </source>
</evidence>